<feature type="transmembrane region" description="Helical" evidence="6">
    <location>
        <begin position="33"/>
        <end position="56"/>
    </location>
</feature>
<keyword evidence="2" id="KW-1003">Cell membrane</keyword>
<evidence type="ECO:0000256" key="5">
    <source>
        <dbReference type="ARBA" id="ARBA00023136"/>
    </source>
</evidence>
<comment type="caution">
    <text evidence="8">The sequence shown here is derived from an EMBL/GenBank/DDBJ whole genome shotgun (WGS) entry which is preliminary data.</text>
</comment>
<organism evidence="8 9">
    <name type="scientific">Streptomyces axinellae</name>
    <dbReference type="NCBI Taxonomy" id="552788"/>
    <lineage>
        <taxon>Bacteria</taxon>
        <taxon>Bacillati</taxon>
        <taxon>Actinomycetota</taxon>
        <taxon>Actinomycetes</taxon>
        <taxon>Kitasatosporales</taxon>
        <taxon>Streptomycetaceae</taxon>
        <taxon>Streptomyces</taxon>
    </lineage>
</organism>
<dbReference type="PANTHER" id="PTHR33885:SF3">
    <property type="entry name" value="PHAGE SHOCK PROTEIN C"/>
    <property type="match status" value="1"/>
</dbReference>
<protein>
    <submittedName>
        <fullName evidence="8">PspC domain-containing protein</fullName>
    </submittedName>
</protein>
<evidence type="ECO:0000256" key="6">
    <source>
        <dbReference type="SAM" id="Phobius"/>
    </source>
</evidence>
<evidence type="ECO:0000256" key="3">
    <source>
        <dbReference type="ARBA" id="ARBA00022692"/>
    </source>
</evidence>
<evidence type="ECO:0000256" key="1">
    <source>
        <dbReference type="ARBA" id="ARBA00004162"/>
    </source>
</evidence>
<keyword evidence="9" id="KW-1185">Reference proteome</keyword>
<dbReference type="InterPro" id="IPR007168">
    <property type="entry name" value="Phageshock_PspC_N"/>
</dbReference>
<comment type="subcellular location">
    <subcellularLocation>
        <location evidence="1">Cell membrane</location>
        <topology evidence="1">Single-pass membrane protein</topology>
    </subcellularLocation>
</comment>
<dbReference type="Pfam" id="PF04024">
    <property type="entry name" value="PspC"/>
    <property type="match status" value="1"/>
</dbReference>
<keyword evidence="4 6" id="KW-1133">Transmembrane helix</keyword>
<evidence type="ECO:0000256" key="4">
    <source>
        <dbReference type="ARBA" id="ARBA00022989"/>
    </source>
</evidence>
<dbReference type="EMBL" id="BAAARJ010000028">
    <property type="protein sequence ID" value="GAA2636867.1"/>
    <property type="molecule type" value="Genomic_DNA"/>
</dbReference>
<evidence type="ECO:0000256" key="2">
    <source>
        <dbReference type="ARBA" id="ARBA00022475"/>
    </source>
</evidence>
<gene>
    <name evidence="8" type="ORF">GCM10009863_61830</name>
</gene>
<sequence length="65" mass="7263">MTALVRPREGRMIGGVCAGLARRFGTTPTTMRVIFLASCLLPGPQFLLYLALWILLPEEDRKSAW</sequence>
<keyword evidence="5 6" id="KW-0472">Membrane</keyword>
<name>A0ABP6D636_9ACTN</name>
<evidence type="ECO:0000313" key="9">
    <source>
        <dbReference type="Proteomes" id="UP001501447"/>
    </source>
</evidence>
<dbReference type="Proteomes" id="UP001501447">
    <property type="component" value="Unassembled WGS sequence"/>
</dbReference>
<evidence type="ECO:0000313" key="8">
    <source>
        <dbReference type="EMBL" id="GAA2636867.1"/>
    </source>
</evidence>
<accession>A0ABP6D636</accession>
<evidence type="ECO:0000259" key="7">
    <source>
        <dbReference type="Pfam" id="PF04024"/>
    </source>
</evidence>
<keyword evidence="3 6" id="KW-0812">Transmembrane</keyword>
<dbReference type="InterPro" id="IPR052027">
    <property type="entry name" value="PspC"/>
</dbReference>
<dbReference type="PANTHER" id="PTHR33885">
    <property type="entry name" value="PHAGE SHOCK PROTEIN C"/>
    <property type="match status" value="1"/>
</dbReference>
<proteinExistence type="predicted"/>
<reference evidence="9" key="1">
    <citation type="journal article" date="2019" name="Int. J. Syst. Evol. Microbiol.">
        <title>The Global Catalogue of Microorganisms (GCM) 10K type strain sequencing project: providing services to taxonomists for standard genome sequencing and annotation.</title>
        <authorList>
            <consortium name="The Broad Institute Genomics Platform"/>
            <consortium name="The Broad Institute Genome Sequencing Center for Infectious Disease"/>
            <person name="Wu L."/>
            <person name="Ma J."/>
        </authorList>
    </citation>
    <scope>NUCLEOTIDE SEQUENCE [LARGE SCALE GENOMIC DNA]</scope>
    <source>
        <strain evidence="9">JCM 16373</strain>
    </source>
</reference>
<dbReference type="RefSeq" id="WP_344570371.1">
    <property type="nucleotide sequence ID" value="NZ_BAAARJ010000028.1"/>
</dbReference>
<feature type="domain" description="Phage shock protein PspC N-terminal" evidence="7">
    <location>
        <begin position="3"/>
        <end position="59"/>
    </location>
</feature>